<dbReference type="Pfam" id="PF01546">
    <property type="entry name" value="Peptidase_M20"/>
    <property type="match status" value="1"/>
</dbReference>
<evidence type="ECO:0000256" key="1">
    <source>
        <dbReference type="ARBA" id="ARBA00003007"/>
    </source>
</evidence>
<dbReference type="InterPro" id="IPR002933">
    <property type="entry name" value="Peptidase_M20"/>
</dbReference>
<dbReference type="InterPro" id="IPR036264">
    <property type="entry name" value="Bact_exopeptidase_dim_dom"/>
</dbReference>
<dbReference type="GO" id="GO:0010179">
    <property type="term" value="F:IAA-Ala conjugate hydrolase activity"/>
    <property type="evidence" value="ECO:0007669"/>
    <property type="project" value="TreeGrafter"/>
</dbReference>
<evidence type="ECO:0000313" key="7">
    <source>
        <dbReference type="Proteomes" id="UP000324705"/>
    </source>
</evidence>
<dbReference type="AlphaFoldDB" id="A0A9R1NIS6"/>
<keyword evidence="3" id="KW-0732">Signal</keyword>
<evidence type="ECO:0000256" key="2">
    <source>
        <dbReference type="ARBA" id="ARBA00006153"/>
    </source>
</evidence>
<gene>
    <name evidence="6" type="ORF">TRITD_2Av1G017790</name>
</gene>
<dbReference type="Proteomes" id="UP000324705">
    <property type="component" value="Chromosome 2A"/>
</dbReference>
<dbReference type="SUPFAM" id="SSF55031">
    <property type="entry name" value="Bacterial exopeptidase dimerisation domain"/>
    <property type="match status" value="1"/>
</dbReference>
<evidence type="ECO:0000259" key="5">
    <source>
        <dbReference type="Pfam" id="PF07687"/>
    </source>
</evidence>
<accession>A0A9R1NIS6</accession>
<dbReference type="Gramene" id="TRITD2Av1G017790.1">
    <property type="protein sequence ID" value="TRITD2Av1G017790.1"/>
    <property type="gene ID" value="TRITD2Av1G017790"/>
</dbReference>
<dbReference type="InterPro" id="IPR011650">
    <property type="entry name" value="Peptidase_M20_dimer"/>
</dbReference>
<dbReference type="Gene3D" id="3.30.70.360">
    <property type="match status" value="1"/>
</dbReference>
<dbReference type="PANTHER" id="PTHR11014:SF149">
    <property type="entry name" value="IAA-AMINO ACID HYDROLASE ILR1-LIKE 8"/>
    <property type="match status" value="1"/>
</dbReference>
<proteinExistence type="inferred from homology"/>
<dbReference type="PANTHER" id="PTHR11014">
    <property type="entry name" value="PEPTIDASE M20 FAMILY MEMBER"/>
    <property type="match status" value="1"/>
</dbReference>
<keyword evidence="7" id="KW-1185">Reference proteome</keyword>
<organism evidence="6 7">
    <name type="scientific">Triticum turgidum subsp. durum</name>
    <name type="common">Durum wheat</name>
    <name type="synonym">Triticum durum</name>
    <dbReference type="NCBI Taxonomy" id="4567"/>
    <lineage>
        <taxon>Eukaryota</taxon>
        <taxon>Viridiplantae</taxon>
        <taxon>Streptophyta</taxon>
        <taxon>Embryophyta</taxon>
        <taxon>Tracheophyta</taxon>
        <taxon>Spermatophyta</taxon>
        <taxon>Magnoliopsida</taxon>
        <taxon>Liliopsida</taxon>
        <taxon>Poales</taxon>
        <taxon>Poaceae</taxon>
        <taxon>BOP clade</taxon>
        <taxon>Pooideae</taxon>
        <taxon>Triticodae</taxon>
        <taxon>Triticeae</taxon>
        <taxon>Triticinae</taxon>
        <taxon>Triticum</taxon>
    </lineage>
</organism>
<keyword evidence="4" id="KW-0378">Hydrolase</keyword>
<evidence type="ECO:0000256" key="3">
    <source>
        <dbReference type="ARBA" id="ARBA00022729"/>
    </source>
</evidence>
<name>A0A9R1NIS6_TRITD</name>
<dbReference type="InterPro" id="IPR017439">
    <property type="entry name" value="Amidohydrolase"/>
</dbReference>
<dbReference type="GO" id="GO:0005783">
    <property type="term" value="C:endoplasmic reticulum"/>
    <property type="evidence" value="ECO:0007669"/>
    <property type="project" value="TreeGrafter"/>
</dbReference>
<protein>
    <recommendedName>
        <fullName evidence="5">Peptidase M20 dimerisation domain-containing protein</fullName>
    </recommendedName>
</protein>
<feature type="domain" description="Peptidase M20 dimerisation" evidence="5">
    <location>
        <begin position="56"/>
        <end position="133"/>
    </location>
</feature>
<comment type="similarity">
    <text evidence="2">Belongs to the peptidase M20 family.</text>
</comment>
<dbReference type="GO" id="GO:0009850">
    <property type="term" value="P:auxin metabolic process"/>
    <property type="evidence" value="ECO:0007669"/>
    <property type="project" value="TreeGrafter"/>
</dbReference>
<dbReference type="FunFam" id="3.30.70.360:FF:000001">
    <property type="entry name" value="N-acetyldiaminopimelate deacetylase"/>
    <property type="match status" value="1"/>
</dbReference>
<sequence>MHACGHDAHVTMLLGAAKLLQSRKEDLKGTVKLVFQPAEEGYAGAYYILEEGVLDAVDPVIAASSAILSLQQLVARETNPLESAVVSVTQLRGGDAYNVIPESASFGGTFRSMTDEGLSYLMKRVKETVEAQATVHRCAATVDFMEEKLKHYPATVNDEGMYAHSKEVAEAMLGEANVKVAPRSMGGEDFAFYAQRAAGAFFFIGVGNETAMDRVHPVHSPHFVLDEGVLPIGAAFHTAVAIEYLNRS</sequence>
<reference evidence="6 7" key="1">
    <citation type="submission" date="2017-09" db="EMBL/GenBank/DDBJ databases">
        <authorList>
            <consortium name="International Durum Wheat Genome Sequencing Consortium (IDWGSC)"/>
            <person name="Milanesi L."/>
        </authorList>
    </citation>
    <scope>NUCLEOTIDE SEQUENCE [LARGE SCALE GENOMIC DNA]</scope>
    <source>
        <strain evidence="7">cv. Svevo</strain>
    </source>
</reference>
<dbReference type="Pfam" id="PF07687">
    <property type="entry name" value="M20_dimer"/>
    <property type="match status" value="1"/>
</dbReference>
<comment type="function">
    <text evidence="1">Hydrolyzes certain amino acid conjugates of the plant growth regulator indole-3-acetic acid (IAA).</text>
</comment>
<evidence type="ECO:0000313" key="6">
    <source>
        <dbReference type="EMBL" id="VAH25677.1"/>
    </source>
</evidence>
<evidence type="ECO:0000256" key="4">
    <source>
        <dbReference type="ARBA" id="ARBA00022801"/>
    </source>
</evidence>
<dbReference type="Gene3D" id="3.40.630.10">
    <property type="entry name" value="Zn peptidases"/>
    <property type="match status" value="2"/>
</dbReference>
<dbReference type="SUPFAM" id="SSF53187">
    <property type="entry name" value="Zn-dependent exopeptidases"/>
    <property type="match status" value="1"/>
</dbReference>
<dbReference type="EMBL" id="LT934113">
    <property type="protein sequence ID" value="VAH25677.1"/>
    <property type="molecule type" value="Genomic_DNA"/>
</dbReference>